<dbReference type="Proteomes" id="UP000499080">
    <property type="component" value="Unassembled WGS sequence"/>
</dbReference>
<keyword evidence="3" id="KW-1185">Reference proteome</keyword>
<evidence type="ECO:0000313" key="3">
    <source>
        <dbReference type="Proteomes" id="UP000499080"/>
    </source>
</evidence>
<proteinExistence type="predicted"/>
<feature type="region of interest" description="Disordered" evidence="1">
    <location>
        <begin position="14"/>
        <end position="42"/>
    </location>
</feature>
<protein>
    <submittedName>
        <fullName evidence="2">Uncharacterized protein</fullName>
    </submittedName>
</protein>
<dbReference type="EMBL" id="BGPR01016958">
    <property type="protein sequence ID" value="GBN74678.1"/>
    <property type="molecule type" value="Genomic_DNA"/>
</dbReference>
<accession>A0A4Y2RFU0</accession>
<evidence type="ECO:0000313" key="2">
    <source>
        <dbReference type="EMBL" id="GBN74678.1"/>
    </source>
</evidence>
<sequence>MMMTKLFEMRRLQQRMNENGRRTRQNSLHEDPTRTDLPDSSIGGWLLGRLAPQRGLNPRSDRFSLRLGFAMHCPLLSGFMAKHYSNSPQNKRGKSN</sequence>
<name>A0A4Y2RFU0_ARAVE</name>
<reference evidence="2 3" key="1">
    <citation type="journal article" date="2019" name="Sci. Rep.">
        <title>Orb-weaving spider Araneus ventricosus genome elucidates the spidroin gene catalogue.</title>
        <authorList>
            <person name="Kono N."/>
            <person name="Nakamura H."/>
            <person name="Ohtoshi R."/>
            <person name="Moran D.A.P."/>
            <person name="Shinohara A."/>
            <person name="Yoshida Y."/>
            <person name="Fujiwara M."/>
            <person name="Mori M."/>
            <person name="Tomita M."/>
            <person name="Arakawa K."/>
        </authorList>
    </citation>
    <scope>NUCLEOTIDE SEQUENCE [LARGE SCALE GENOMIC DNA]</scope>
</reference>
<comment type="caution">
    <text evidence="2">The sequence shown here is derived from an EMBL/GenBank/DDBJ whole genome shotgun (WGS) entry which is preliminary data.</text>
</comment>
<evidence type="ECO:0000256" key="1">
    <source>
        <dbReference type="SAM" id="MobiDB-lite"/>
    </source>
</evidence>
<feature type="compositionally biased region" description="Basic and acidic residues" evidence="1">
    <location>
        <begin position="27"/>
        <end position="37"/>
    </location>
</feature>
<organism evidence="2 3">
    <name type="scientific">Araneus ventricosus</name>
    <name type="common">Orbweaver spider</name>
    <name type="synonym">Epeira ventricosa</name>
    <dbReference type="NCBI Taxonomy" id="182803"/>
    <lineage>
        <taxon>Eukaryota</taxon>
        <taxon>Metazoa</taxon>
        <taxon>Ecdysozoa</taxon>
        <taxon>Arthropoda</taxon>
        <taxon>Chelicerata</taxon>
        <taxon>Arachnida</taxon>
        <taxon>Araneae</taxon>
        <taxon>Araneomorphae</taxon>
        <taxon>Entelegynae</taxon>
        <taxon>Araneoidea</taxon>
        <taxon>Araneidae</taxon>
        <taxon>Araneus</taxon>
    </lineage>
</organism>
<dbReference type="AlphaFoldDB" id="A0A4Y2RFU0"/>
<gene>
    <name evidence="2" type="ORF">AVEN_160047_1</name>
</gene>